<evidence type="ECO:0000313" key="6">
    <source>
        <dbReference type="Proteomes" id="UP000681720"/>
    </source>
</evidence>
<feature type="region of interest" description="Disordered" evidence="1">
    <location>
        <begin position="1"/>
        <end position="60"/>
    </location>
</feature>
<feature type="non-terminal residue" evidence="3">
    <location>
        <position position="60"/>
    </location>
</feature>
<comment type="caution">
    <text evidence="3">The sequence shown here is derived from an EMBL/GenBank/DDBJ whole genome shotgun (WGS) entry which is preliminary data.</text>
</comment>
<evidence type="ECO:0000256" key="1">
    <source>
        <dbReference type="SAM" id="MobiDB-lite"/>
    </source>
</evidence>
<accession>A0A8S2Z8D4</accession>
<organism evidence="3 6">
    <name type="scientific">Rotaria magnacalcarata</name>
    <dbReference type="NCBI Taxonomy" id="392030"/>
    <lineage>
        <taxon>Eukaryota</taxon>
        <taxon>Metazoa</taxon>
        <taxon>Spiralia</taxon>
        <taxon>Gnathifera</taxon>
        <taxon>Rotifera</taxon>
        <taxon>Eurotatoria</taxon>
        <taxon>Bdelloidea</taxon>
        <taxon>Philodinida</taxon>
        <taxon>Philodinidae</taxon>
        <taxon>Rotaria</taxon>
    </lineage>
</organism>
<dbReference type="EMBL" id="CAJOBH010104386">
    <property type="protein sequence ID" value="CAF4629077.1"/>
    <property type="molecule type" value="Genomic_DNA"/>
</dbReference>
<name>A0A8S2Z8D4_9BILA</name>
<feature type="non-terminal residue" evidence="3">
    <location>
        <position position="1"/>
    </location>
</feature>
<proteinExistence type="predicted"/>
<evidence type="ECO:0000313" key="5">
    <source>
        <dbReference type="EMBL" id="CAF4918510.1"/>
    </source>
</evidence>
<evidence type="ECO:0000313" key="2">
    <source>
        <dbReference type="EMBL" id="CAF4583430.1"/>
    </source>
</evidence>
<dbReference type="Proteomes" id="UP000681720">
    <property type="component" value="Unassembled WGS sequence"/>
</dbReference>
<evidence type="ECO:0000313" key="4">
    <source>
        <dbReference type="EMBL" id="CAF4629077.1"/>
    </source>
</evidence>
<dbReference type="EMBL" id="CAJOBJ010181129">
    <property type="protein sequence ID" value="CAF4918510.1"/>
    <property type="molecule type" value="Genomic_DNA"/>
</dbReference>
<dbReference type="Proteomes" id="UP000681967">
    <property type="component" value="Unassembled WGS sequence"/>
</dbReference>
<dbReference type="EMBL" id="CAJOBH010094657">
    <property type="protein sequence ID" value="CAF4583430.1"/>
    <property type="molecule type" value="Genomic_DNA"/>
</dbReference>
<dbReference type="AlphaFoldDB" id="A0A8S2Z8D4"/>
<feature type="compositionally biased region" description="Polar residues" evidence="1">
    <location>
        <begin position="14"/>
        <end position="35"/>
    </location>
</feature>
<dbReference type="EMBL" id="CAJOBJ010107037">
    <property type="protein sequence ID" value="CAF4614135.1"/>
    <property type="molecule type" value="Genomic_DNA"/>
</dbReference>
<protein>
    <submittedName>
        <fullName evidence="3">Uncharacterized protein</fullName>
    </submittedName>
</protein>
<gene>
    <name evidence="2" type="ORF">BYL167_LOCUS39407</name>
    <name evidence="4" type="ORF">BYL167_LOCUS41286</name>
    <name evidence="3" type="ORF">GIL414_LOCUS39491</name>
    <name evidence="5" type="ORF">GIL414_LOCUS52681</name>
</gene>
<reference evidence="3" key="1">
    <citation type="submission" date="2021-02" db="EMBL/GenBank/DDBJ databases">
        <authorList>
            <person name="Nowell W R."/>
        </authorList>
    </citation>
    <scope>NUCLEOTIDE SEQUENCE</scope>
</reference>
<evidence type="ECO:0000313" key="3">
    <source>
        <dbReference type="EMBL" id="CAF4614135.1"/>
    </source>
</evidence>
<sequence length="60" mass="6711">RTKRKTPDEDDENQSTSMNETTNSGSNRTLNSTNRTVDEEQDDEMCQVFGGAEAEDPVDN</sequence>